<feature type="region of interest" description="Disordered" evidence="1">
    <location>
        <begin position="1"/>
        <end position="24"/>
    </location>
</feature>
<dbReference type="Gene3D" id="3.40.50.1820">
    <property type="entry name" value="alpha/beta hydrolase"/>
    <property type="match status" value="1"/>
</dbReference>
<feature type="compositionally biased region" description="Low complexity" evidence="1">
    <location>
        <begin position="443"/>
        <end position="455"/>
    </location>
</feature>
<evidence type="ECO:0000313" key="4">
    <source>
        <dbReference type="Proteomes" id="UP000466785"/>
    </source>
</evidence>
<dbReference type="KEGG" id="mpof:MPOR_13130"/>
<sequence>MAKHRVGTRRRQRTQGAKNRSTGRLGGLAAAGAAGVALTGALALGAAPTLTSSPQLLAALHYLRGTNIGFIPSEQQYEDFISTVIDGSGLTPPTSYEEVAYNAGFRPFSHGGFADLSYDDSVVQGAQLLADQQAAEGDVIFGFSQGAVAASLYKATHTGNTYVLVGNPSRPNGGVMQRFRGLTIPFVDVTFSGATPVNGDFTVDVVRQYDGWADFPTYLWNPVAIANAFMGIVLVHGNTQLELTSEDLDLAEQSGSEYYQFDEHSNTAYYVIKTYPVPLLMPFDWLPDPILAALDAPLRWFIETAYDRTDYSQPLRSRFFAPLNLFSAAVADEQETEGGLGDEVAARIANTLFSGDPAASGAVDDAPAGEQGLTAVHEAGELGDAGNVVDAGDVVDVGDAGDVGDEALSPSSDHHGEPDDLPADLHVDELEEAVAPAEDDGSGDAADSEVGSTDGAGDDAGEDSAAAEAGDTAAGGTAGDDAGAGVDAGADAAA</sequence>
<feature type="compositionally biased region" description="Low complexity" evidence="1">
    <location>
        <begin position="384"/>
        <end position="400"/>
    </location>
</feature>
<reference evidence="3 4" key="1">
    <citation type="journal article" date="2019" name="Emerg. Microbes Infect.">
        <title>Comprehensive subspecies identification of 175 nontuberculous mycobacteria species based on 7547 genomic profiles.</title>
        <authorList>
            <person name="Matsumoto Y."/>
            <person name="Kinjo T."/>
            <person name="Motooka D."/>
            <person name="Nabeya D."/>
            <person name="Jung N."/>
            <person name="Uechi K."/>
            <person name="Horii T."/>
            <person name="Iida T."/>
            <person name="Fujita J."/>
            <person name="Nakamura S."/>
        </authorList>
    </citation>
    <scope>NUCLEOTIDE SEQUENCE [LARGE SCALE GENOMIC DNA]</scope>
    <source>
        <strain evidence="3 4">JCM 12603</strain>
    </source>
</reference>
<feature type="domain" description="PE-PPE" evidence="2">
    <location>
        <begin position="93"/>
        <end position="307"/>
    </location>
</feature>
<proteinExistence type="predicted"/>
<dbReference type="SUPFAM" id="SSF53474">
    <property type="entry name" value="alpha/beta-Hydrolases"/>
    <property type="match status" value="1"/>
</dbReference>
<keyword evidence="4" id="KW-1185">Reference proteome</keyword>
<evidence type="ECO:0000313" key="3">
    <source>
        <dbReference type="EMBL" id="BBX50287.1"/>
    </source>
</evidence>
<dbReference type="AlphaFoldDB" id="A0A6N4V989"/>
<feature type="compositionally biased region" description="Low complexity" evidence="1">
    <location>
        <begin position="463"/>
        <end position="494"/>
    </location>
</feature>
<dbReference type="Proteomes" id="UP000466785">
    <property type="component" value="Chromosome"/>
</dbReference>
<feature type="region of interest" description="Disordered" evidence="1">
    <location>
        <begin position="434"/>
        <end position="494"/>
    </location>
</feature>
<organism evidence="3 4">
    <name type="scientific">Mycolicibacterium poriferae</name>
    <dbReference type="NCBI Taxonomy" id="39694"/>
    <lineage>
        <taxon>Bacteria</taxon>
        <taxon>Bacillati</taxon>
        <taxon>Actinomycetota</taxon>
        <taxon>Actinomycetes</taxon>
        <taxon>Mycobacteriales</taxon>
        <taxon>Mycobacteriaceae</taxon>
        <taxon>Mycolicibacterium</taxon>
    </lineage>
</organism>
<feature type="compositionally biased region" description="Basic residues" evidence="1">
    <location>
        <begin position="1"/>
        <end position="13"/>
    </location>
</feature>
<evidence type="ECO:0000259" key="2">
    <source>
        <dbReference type="Pfam" id="PF08237"/>
    </source>
</evidence>
<evidence type="ECO:0000256" key="1">
    <source>
        <dbReference type="SAM" id="MobiDB-lite"/>
    </source>
</evidence>
<protein>
    <recommendedName>
        <fullName evidence="2">PE-PPE domain-containing protein</fullName>
    </recommendedName>
</protein>
<gene>
    <name evidence="3" type="ORF">MPOR_13130</name>
</gene>
<feature type="compositionally biased region" description="Basic and acidic residues" evidence="1">
    <location>
        <begin position="412"/>
        <end position="422"/>
    </location>
</feature>
<name>A0A6N4V989_9MYCO</name>
<feature type="region of interest" description="Disordered" evidence="1">
    <location>
        <begin position="384"/>
        <end position="422"/>
    </location>
</feature>
<dbReference type="InterPro" id="IPR029058">
    <property type="entry name" value="AB_hydrolase_fold"/>
</dbReference>
<dbReference type="EMBL" id="AP022570">
    <property type="protein sequence ID" value="BBX50287.1"/>
    <property type="molecule type" value="Genomic_DNA"/>
</dbReference>
<dbReference type="InterPro" id="IPR013228">
    <property type="entry name" value="PE-PPE_C"/>
</dbReference>
<dbReference type="Pfam" id="PF08237">
    <property type="entry name" value="PE-PPE"/>
    <property type="match status" value="1"/>
</dbReference>
<accession>A0A6N4V989</accession>